<proteinExistence type="predicted"/>
<feature type="region of interest" description="Disordered" evidence="1">
    <location>
        <begin position="1"/>
        <end position="97"/>
    </location>
</feature>
<evidence type="ECO:0000256" key="1">
    <source>
        <dbReference type="SAM" id="MobiDB-lite"/>
    </source>
</evidence>
<accession>A0ABR1J7T5</accession>
<evidence type="ECO:0000313" key="2">
    <source>
        <dbReference type="EMBL" id="KAK7452754.1"/>
    </source>
</evidence>
<name>A0ABR1J7T5_9AGAR</name>
<feature type="compositionally biased region" description="Basic and acidic residues" evidence="1">
    <location>
        <begin position="62"/>
        <end position="73"/>
    </location>
</feature>
<evidence type="ECO:0000313" key="3">
    <source>
        <dbReference type="Proteomes" id="UP001498398"/>
    </source>
</evidence>
<gene>
    <name evidence="2" type="ORF">VKT23_012155</name>
</gene>
<reference evidence="2 3" key="1">
    <citation type="submission" date="2024-01" db="EMBL/GenBank/DDBJ databases">
        <title>A draft genome for the cacao thread blight pathogen Marasmiellus scandens.</title>
        <authorList>
            <person name="Baruah I.K."/>
            <person name="Leung J."/>
            <person name="Bukari Y."/>
            <person name="Amoako-Attah I."/>
            <person name="Meinhardt L.W."/>
            <person name="Bailey B.A."/>
            <person name="Cohen S.P."/>
        </authorList>
    </citation>
    <scope>NUCLEOTIDE SEQUENCE [LARGE SCALE GENOMIC DNA]</scope>
    <source>
        <strain evidence="2 3">GH-19</strain>
    </source>
</reference>
<comment type="caution">
    <text evidence="2">The sequence shown here is derived from an EMBL/GenBank/DDBJ whole genome shotgun (WGS) entry which is preliminary data.</text>
</comment>
<protein>
    <submittedName>
        <fullName evidence="2">Uncharacterized protein</fullName>
    </submittedName>
</protein>
<dbReference type="EMBL" id="JBANRG010000028">
    <property type="protein sequence ID" value="KAK7452754.1"/>
    <property type="molecule type" value="Genomic_DNA"/>
</dbReference>
<feature type="compositionally biased region" description="Polar residues" evidence="1">
    <location>
        <begin position="74"/>
        <end position="91"/>
    </location>
</feature>
<sequence>MFQESTLYPLPHRQSPLHEKPTFPVHRRERVPRVLARRVEPYSPSSPPTTAAKVSITLGGARESEKTGAHSRDTTTPLASLKLATTPTQSPVEREKPTCTQFEAISDSTFIPPRY</sequence>
<keyword evidence="3" id="KW-1185">Reference proteome</keyword>
<organism evidence="2 3">
    <name type="scientific">Marasmiellus scandens</name>
    <dbReference type="NCBI Taxonomy" id="2682957"/>
    <lineage>
        <taxon>Eukaryota</taxon>
        <taxon>Fungi</taxon>
        <taxon>Dikarya</taxon>
        <taxon>Basidiomycota</taxon>
        <taxon>Agaricomycotina</taxon>
        <taxon>Agaricomycetes</taxon>
        <taxon>Agaricomycetidae</taxon>
        <taxon>Agaricales</taxon>
        <taxon>Marasmiineae</taxon>
        <taxon>Omphalotaceae</taxon>
        <taxon>Marasmiellus</taxon>
    </lineage>
</organism>
<dbReference type="Proteomes" id="UP001498398">
    <property type="component" value="Unassembled WGS sequence"/>
</dbReference>